<evidence type="ECO:0000256" key="17">
    <source>
        <dbReference type="SAM" id="Phobius"/>
    </source>
</evidence>
<dbReference type="AlphaFoldDB" id="E0THP9"/>
<dbReference type="EMBL" id="CP002156">
    <property type="protein sequence ID" value="ADM09345.1"/>
    <property type="molecule type" value="Genomic_DNA"/>
</dbReference>
<dbReference type="Pfam" id="PF13807">
    <property type="entry name" value="GNVR"/>
    <property type="match status" value="1"/>
</dbReference>
<keyword evidence="20" id="KW-1185">Reference proteome</keyword>
<evidence type="ECO:0000259" key="18">
    <source>
        <dbReference type="SMART" id="SM00382"/>
    </source>
</evidence>
<evidence type="ECO:0000256" key="9">
    <source>
        <dbReference type="ARBA" id="ARBA00022741"/>
    </source>
</evidence>
<evidence type="ECO:0000256" key="5">
    <source>
        <dbReference type="ARBA" id="ARBA00022475"/>
    </source>
</evidence>
<comment type="similarity">
    <text evidence="3">Belongs to the etk/wzc family.</text>
</comment>
<evidence type="ECO:0000313" key="19">
    <source>
        <dbReference type="EMBL" id="ADM09345.1"/>
    </source>
</evidence>
<evidence type="ECO:0000256" key="13">
    <source>
        <dbReference type="ARBA" id="ARBA00023136"/>
    </source>
</evidence>
<comment type="similarity">
    <text evidence="2">Belongs to the CpsD/CapB family.</text>
</comment>
<dbReference type="KEGG" id="pbr:PB2503_06397"/>
<dbReference type="HOGENOM" id="CLU_009912_2_0_5"/>
<dbReference type="eggNOG" id="COG3206">
    <property type="taxonomic scope" value="Bacteria"/>
</dbReference>
<comment type="subcellular location">
    <subcellularLocation>
        <location evidence="1">Cell inner membrane</location>
        <topology evidence="1">Multi-pass membrane protein</topology>
    </subcellularLocation>
</comment>
<dbReference type="STRING" id="314260.PB2503_06397"/>
<organism evidence="19 20">
    <name type="scientific">Parvularcula bermudensis (strain ATCC BAA-594 / HTCC2503 / KCTC 12087)</name>
    <dbReference type="NCBI Taxonomy" id="314260"/>
    <lineage>
        <taxon>Bacteria</taxon>
        <taxon>Pseudomonadati</taxon>
        <taxon>Pseudomonadota</taxon>
        <taxon>Alphaproteobacteria</taxon>
        <taxon>Parvularculales</taxon>
        <taxon>Parvularculaceae</taxon>
        <taxon>Parvularcula</taxon>
    </lineage>
</organism>
<dbReference type="InterPro" id="IPR025669">
    <property type="entry name" value="AAA_dom"/>
</dbReference>
<evidence type="ECO:0000256" key="8">
    <source>
        <dbReference type="ARBA" id="ARBA00022692"/>
    </source>
</evidence>
<keyword evidence="8 17" id="KW-0812">Transmembrane</keyword>
<reference evidence="19 20" key="2">
    <citation type="journal article" date="2011" name="J. Bacteriol.">
        <title>Complete genome sequence of strain HTCC2503T of Parvularcula bermudensis, the type species of the order "Parvularculales" in the class Alphaproteobacteria.</title>
        <authorList>
            <person name="Oh H.M."/>
            <person name="Kang I."/>
            <person name="Vergin K.L."/>
            <person name="Kang D."/>
            <person name="Rhee K.H."/>
            <person name="Giovannoni S.J."/>
            <person name="Cho J.C."/>
        </authorList>
    </citation>
    <scope>NUCLEOTIDE SEQUENCE [LARGE SCALE GENOMIC DNA]</scope>
    <source>
        <strain evidence="20">ATCC BAA-594 / HTCC2503 / KCTC 12087</strain>
    </source>
</reference>
<dbReference type="Gene3D" id="3.40.50.300">
    <property type="entry name" value="P-loop containing nucleotide triphosphate hydrolases"/>
    <property type="match status" value="1"/>
</dbReference>
<dbReference type="SMART" id="SM00382">
    <property type="entry name" value="AAA"/>
    <property type="match status" value="1"/>
</dbReference>
<evidence type="ECO:0000256" key="7">
    <source>
        <dbReference type="ARBA" id="ARBA00022679"/>
    </source>
</evidence>
<evidence type="ECO:0000256" key="4">
    <source>
        <dbReference type="ARBA" id="ARBA00011903"/>
    </source>
</evidence>
<dbReference type="GO" id="GO:0005886">
    <property type="term" value="C:plasma membrane"/>
    <property type="evidence" value="ECO:0007669"/>
    <property type="project" value="UniProtKB-SubCell"/>
</dbReference>
<evidence type="ECO:0000256" key="14">
    <source>
        <dbReference type="ARBA" id="ARBA00023137"/>
    </source>
</evidence>
<keyword evidence="7" id="KW-0808">Transferase</keyword>
<dbReference type="InterPro" id="IPR005702">
    <property type="entry name" value="Wzc-like_C"/>
</dbReference>
<dbReference type="EC" id="2.7.10.2" evidence="4"/>
<protein>
    <recommendedName>
        <fullName evidence="4">non-specific protein-tyrosine kinase</fullName>
        <ecNumber evidence="4">2.7.10.2</ecNumber>
    </recommendedName>
</protein>
<evidence type="ECO:0000256" key="10">
    <source>
        <dbReference type="ARBA" id="ARBA00022777"/>
    </source>
</evidence>
<dbReference type="Pfam" id="PF02706">
    <property type="entry name" value="Wzz"/>
    <property type="match status" value="1"/>
</dbReference>
<dbReference type="PANTHER" id="PTHR32309:SF13">
    <property type="entry name" value="FERRIC ENTEROBACTIN TRANSPORT PROTEIN FEPE"/>
    <property type="match status" value="1"/>
</dbReference>
<dbReference type="eggNOG" id="COG0489">
    <property type="taxonomic scope" value="Bacteria"/>
</dbReference>
<reference evidence="20" key="1">
    <citation type="submission" date="2010-08" db="EMBL/GenBank/DDBJ databases">
        <title>Genome sequence of Parvularcula bermudensis HTCC2503.</title>
        <authorList>
            <person name="Kang D.-M."/>
            <person name="Oh H.-M."/>
            <person name="Cho J.-C."/>
        </authorList>
    </citation>
    <scope>NUCLEOTIDE SEQUENCE [LARGE SCALE GENOMIC DNA]</scope>
    <source>
        <strain evidence="20">ATCC BAA-594 / HTCC2503 / KCTC 12087</strain>
    </source>
</reference>
<dbReference type="Proteomes" id="UP000001302">
    <property type="component" value="Chromosome"/>
</dbReference>
<feature type="domain" description="AAA+ ATPase" evidence="18">
    <location>
        <begin position="535"/>
        <end position="715"/>
    </location>
</feature>
<feature type="coiled-coil region" evidence="16">
    <location>
        <begin position="301"/>
        <end position="409"/>
    </location>
</feature>
<keyword evidence="16" id="KW-0175">Coiled coil</keyword>
<keyword evidence="9" id="KW-0547">Nucleotide-binding</keyword>
<evidence type="ECO:0000256" key="11">
    <source>
        <dbReference type="ARBA" id="ARBA00022840"/>
    </source>
</evidence>
<comment type="catalytic activity">
    <reaction evidence="15">
        <text>L-tyrosyl-[protein] + ATP = O-phospho-L-tyrosyl-[protein] + ADP + H(+)</text>
        <dbReference type="Rhea" id="RHEA:10596"/>
        <dbReference type="Rhea" id="RHEA-COMP:10136"/>
        <dbReference type="Rhea" id="RHEA-COMP:20101"/>
        <dbReference type="ChEBI" id="CHEBI:15378"/>
        <dbReference type="ChEBI" id="CHEBI:30616"/>
        <dbReference type="ChEBI" id="CHEBI:46858"/>
        <dbReference type="ChEBI" id="CHEBI:61978"/>
        <dbReference type="ChEBI" id="CHEBI:456216"/>
        <dbReference type="EC" id="2.7.10.2"/>
    </reaction>
</comment>
<keyword evidence="13 17" id="KW-0472">Membrane</keyword>
<sequence length="735" mass="80674">MTAYSSIPLSLRVNENDPRAGIDVPGLWRILRRRLRLFAAAAVLTLAVVMAITFQLTPIYASEARVVLNARETQALDVSAIIAGISPDAATVDTEVQLIASRSLARKVADDLNLYADPEFNPTLTEEEGWLSRLLPEQLRRDEQISETVMRERTLNRLMEAVDVQRAGITYAIKITAESRDPEMAARLANAFAESYVVDTLDQKFDTYELISNHLDEAVAEHQEKLRIAENAVERYRADNGLLSAKGSLLAEQQISDLQAELIIQEAELSERQAKLFGVNRRLSLGANLDGISDVLASPVIGSLRAQQAELSRRRADLENRYGPLHPSLDKLQSEEVELSAKIDAEIERIVGSLRNDVDVARQRVTTLKQSIADLRNSLTDDNQALVRLRELERIADVNRRNYEQLLQRSQQADLFENLAEADARIADEAFVPTTPVFPNTKINLALGLLLGGAMGAFMIVLAEIFDSGLRTEEDIERQLGTKLIAAVPLLSAARLKKAGSQAETYVLDKPLSPFAESYRTLRSALVLGSGKAERGQVVAITSAVSGEGKTVSALALGRIAAMSGDRVLLVDCDIRRRVLSSQFSSDDVTIGLAEIIGGEALLDEALVDDDRSDMTVLPVREDRSGQGDLFSGRGFAAFLEQVRQSYDLIILDTAPLSAVADSRAVASAADRVVHCVRWKQTPVVVAKNARKILGEIDTVLMGTLLTQVDVKAQSGYGYQGSERYYGQNGRYYAD</sequence>
<keyword evidence="5" id="KW-1003">Cell membrane</keyword>
<evidence type="ECO:0000256" key="16">
    <source>
        <dbReference type="SAM" id="Coils"/>
    </source>
</evidence>
<dbReference type="InterPro" id="IPR032807">
    <property type="entry name" value="GNVR"/>
</dbReference>
<dbReference type="InterPro" id="IPR003856">
    <property type="entry name" value="LPS_length_determ_N"/>
</dbReference>
<dbReference type="CDD" id="cd05387">
    <property type="entry name" value="BY-kinase"/>
    <property type="match status" value="1"/>
</dbReference>
<dbReference type="InterPro" id="IPR027417">
    <property type="entry name" value="P-loop_NTPase"/>
</dbReference>
<dbReference type="RefSeq" id="WP_013300319.1">
    <property type="nucleotide sequence ID" value="NC_014414.1"/>
</dbReference>
<evidence type="ECO:0000313" key="20">
    <source>
        <dbReference type="Proteomes" id="UP000001302"/>
    </source>
</evidence>
<evidence type="ECO:0000256" key="3">
    <source>
        <dbReference type="ARBA" id="ARBA00008883"/>
    </source>
</evidence>
<gene>
    <name evidence="19" type="ordered locus">PB2503_06397</name>
</gene>
<feature type="transmembrane region" description="Helical" evidence="17">
    <location>
        <begin position="37"/>
        <end position="61"/>
    </location>
</feature>
<evidence type="ECO:0000256" key="2">
    <source>
        <dbReference type="ARBA" id="ARBA00007316"/>
    </source>
</evidence>
<dbReference type="InterPro" id="IPR050445">
    <property type="entry name" value="Bact_polysacc_biosynth/exp"/>
</dbReference>
<keyword evidence="14" id="KW-0829">Tyrosine-protein kinase</keyword>
<evidence type="ECO:0000256" key="15">
    <source>
        <dbReference type="ARBA" id="ARBA00051245"/>
    </source>
</evidence>
<dbReference type="InterPro" id="IPR003593">
    <property type="entry name" value="AAA+_ATPase"/>
</dbReference>
<dbReference type="OrthoDB" id="230260at2"/>
<dbReference type="PANTHER" id="PTHR32309">
    <property type="entry name" value="TYROSINE-PROTEIN KINASE"/>
    <property type="match status" value="1"/>
</dbReference>
<evidence type="ECO:0000256" key="6">
    <source>
        <dbReference type="ARBA" id="ARBA00022519"/>
    </source>
</evidence>
<dbReference type="Pfam" id="PF13614">
    <property type="entry name" value="AAA_31"/>
    <property type="match status" value="1"/>
</dbReference>
<keyword evidence="12 17" id="KW-1133">Transmembrane helix</keyword>
<keyword evidence="6" id="KW-0997">Cell inner membrane</keyword>
<feature type="coiled-coil region" evidence="16">
    <location>
        <begin position="212"/>
        <end position="275"/>
    </location>
</feature>
<name>E0THP9_PARBH</name>
<evidence type="ECO:0000256" key="1">
    <source>
        <dbReference type="ARBA" id="ARBA00004429"/>
    </source>
</evidence>
<dbReference type="GO" id="GO:0004713">
    <property type="term" value="F:protein tyrosine kinase activity"/>
    <property type="evidence" value="ECO:0007669"/>
    <property type="project" value="TreeGrafter"/>
</dbReference>
<proteinExistence type="inferred from homology"/>
<accession>E0THP9</accession>
<keyword evidence="11" id="KW-0067">ATP-binding</keyword>
<keyword evidence="10" id="KW-0418">Kinase</keyword>
<evidence type="ECO:0000256" key="12">
    <source>
        <dbReference type="ARBA" id="ARBA00022989"/>
    </source>
</evidence>
<dbReference type="SUPFAM" id="SSF52540">
    <property type="entry name" value="P-loop containing nucleoside triphosphate hydrolases"/>
    <property type="match status" value="1"/>
</dbReference>